<feature type="domain" description="GHMP kinase C-terminal" evidence="13">
    <location>
        <begin position="273"/>
        <end position="354"/>
    </location>
</feature>
<dbReference type="AlphaFoldDB" id="A0A1W1UGJ8"/>
<dbReference type="InterPro" id="IPR020568">
    <property type="entry name" value="Ribosomal_Su5_D2-typ_SF"/>
</dbReference>
<gene>
    <name evidence="15" type="ORF">SAMN00790413_05448</name>
</gene>
<dbReference type="FunFam" id="3.30.230.10:FF:000017">
    <property type="entry name" value="Galactokinase"/>
    <property type="match status" value="1"/>
</dbReference>
<dbReference type="InterPro" id="IPR019741">
    <property type="entry name" value="Galactokinase_CS"/>
</dbReference>
<dbReference type="STRING" id="695939.SAMN00790413_05448"/>
<dbReference type="Pfam" id="PF10509">
    <property type="entry name" value="GalKase_gal_bdg"/>
    <property type="match status" value="1"/>
</dbReference>
<dbReference type="InterPro" id="IPR014721">
    <property type="entry name" value="Ribsml_uS5_D2-typ_fold_subgr"/>
</dbReference>
<proteinExistence type="inferred from homology"/>
<dbReference type="SUPFAM" id="SSF54211">
    <property type="entry name" value="Ribosomal protein S5 domain 2-like"/>
    <property type="match status" value="1"/>
</dbReference>
<feature type="domain" description="Galactokinase N-terminal" evidence="14">
    <location>
        <begin position="11"/>
        <end position="56"/>
    </location>
</feature>
<dbReference type="GO" id="GO:0005829">
    <property type="term" value="C:cytosol"/>
    <property type="evidence" value="ECO:0007669"/>
    <property type="project" value="TreeGrafter"/>
</dbReference>
<evidence type="ECO:0000256" key="8">
    <source>
        <dbReference type="ARBA" id="ARBA00022842"/>
    </source>
</evidence>
<dbReference type="GO" id="GO:0006012">
    <property type="term" value="P:galactose metabolic process"/>
    <property type="evidence" value="ECO:0007669"/>
    <property type="project" value="UniProtKB-UniRule"/>
</dbReference>
<evidence type="ECO:0000256" key="4">
    <source>
        <dbReference type="ARBA" id="ARBA00022723"/>
    </source>
</evidence>
<dbReference type="InterPro" id="IPR006206">
    <property type="entry name" value="Mevalonate/galactokinase"/>
</dbReference>
<keyword evidence="6 15" id="KW-0418">Kinase</keyword>
<keyword evidence="4" id="KW-0479">Metal-binding</keyword>
<evidence type="ECO:0000256" key="11">
    <source>
        <dbReference type="NCBIfam" id="TIGR00131"/>
    </source>
</evidence>
<evidence type="ECO:0000259" key="12">
    <source>
        <dbReference type="Pfam" id="PF00288"/>
    </source>
</evidence>
<dbReference type="NCBIfam" id="TIGR00131">
    <property type="entry name" value="gal_kin"/>
    <property type="match status" value="1"/>
</dbReference>
<dbReference type="PIRSF" id="PIRSF000530">
    <property type="entry name" value="Galactokinase"/>
    <property type="match status" value="1"/>
</dbReference>
<evidence type="ECO:0000256" key="5">
    <source>
        <dbReference type="ARBA" id="ARBA00022741"/>
    </source>
</evidence>
<keyword evidence="8" id="KW-0460">Magnesium</keyword>
<evidence type="ECO:0000256" key="1">
    <source>
        <dbReference type="ARBA" id="ARBA00006566"/>
    </source>
</evidence>
<sequence>MIRTGTAGDYLSHFGAAPEVTAHAPGRVNLIGEHTDYNDGFVLPSAIPQQAVIGLSRLEGDGVEVYASDLNEARAYRLGEETQTHSWIDYVQGVTQELVRDGHKLTGFRAHIRSDVPFGSGLSSSAALLVCLLRGLRELFGLPLDDVQVAQLARRAENGLVGANVGIMDQMACSLAQVGEALFLDCRDLTFERLKLPEDMDLVVLHSGVEHNHAAGDYNTRRAECERACELLGVASLRELGVEDLERVNALPEPLNRRARHVITENARVLETVAALRAGELGRVGELFTASHASMRDDYQVSVREVDLIVTLAEAEADVYGARLTGGGFGGSVVMIARHGTGRRAGERVAAEYARQTGRTPRLLMPAH</sequence>
<dbReference type="Pfam" id="PF08544">
    <property type="entry name" value="GHMP_kinases_C"/>
    <property type="match status" value="1"/>
</dbReference>
<evidence type="ECO:0000256" key="10">
    <source>
        <dbReference type="ARBA" id="ARBA00023277"/>
    </source>
</evidence>
<dbReference type="PROSITE" id="PS00627">
    <property type="entry name" value="GHMP_KINASES_ATP"/>
    <property type="match status" value="1"/>
</dbReference>
<dbReference type="InterPro" id="IPR013750">
    <property type="entry name" value="GHMP_kinase_C_dom"/>
</dbReference>
<dbReference type="PRINTS" id="PR00473">
    <property type="entry name" value="GALCTOKINASE"/>
</dbReference>
<keyword evidence="5" id="KW-0547">Nucleotide-binding</keyword>
<dbReference type="Gene3D" id="3.30.230.10">
    <property type="match status" value="1"/>
</dbReference>
<reference evidence="15 16" key="1">
    <citation type="submission" date="2017-04" db="EMBL/GenBank/DDBJ databases">
        <authorList>
            <person name="Afonso C.L."/>
            <person name="Miller P.J."/>
            <person name="Scott M.A."/>
            <person name="Spackman E."/>
            <person name="Goraichik I."/>
            <person name="Dimitrov K.M."/>
            <person name="Suarez D.L."/>
            <person name="Swayne D.E."/>
        </authorList>
    </citation>
    <scope>NUCLEOTIDE SEQUENCE [LARGE SCALE GENOMIC DNA]</scope>
    <source>
        <strain evidence="15 16">KR-140</strain>
    </source>
</reference>
<dbReference type="PRINTS" id="PR00959">
    <property type="entry name" value="MEVGALKINASE"/>
</dbReference>
<evidence type="ECO:0000313" key="16">
    <source>
        <dbReference type="Proteomes" id="UP000192582"/>
    </source>
</evidence>
<dbReference type="GO" id="GO:0005524">
    <property type="term" value="F:ATP binding"/>
    <property type="evidence" value="ECO:0007669"/>
    <property type="project" value="UniProtKB-UniRule"/>
</dbReference>
<feature type="domain" description="GHMP kinase N-terminal" evidence="12">
    <location>
        <begin position="90"/>
        <end position="175"/>
    </location>
</feature>
<protein>
    <recommendedName>
        <fullName evidence="11">Galactokinase</fullName>
        <ecNumber evidence="11">2.7.1.6</ecNumber>
    </recommendedName>
</protein>
<dbReference type="EMBL" id="FWWU01000004">
    <property type="protein sequence ID" value="SMB80207.1"/>
    <property type="molecule type" value="Genomic_DNA"/>
</dbReference>
<evidence type="ECO:0000256" key="7">
    <source>
        <dbReference type="ARBA" id="ARBA00022840"/>
    </source>
</evidence>
<evidence type="ECO:0000256" key="9">
    <source>
        <dbReference type="ARBA" id="ARBA00023144"/>
    </source>
</evidence>
<keyword evidence="2" id="KW-0963">Cytoplasm</keyword>
<dbReference type="InterPro" id="IPR000705">
    <property type="entry name" value="Galactokinase"/>
</dbReference>
<evidence type="ECO:0000313" key="15">
    <source>
        <dbReference type="EMBL" id="SMB80207.1"/>
    </source>
</evidence>
<dbReference type="FunFam" id="3.30.70.890:FF:000001">
    <property type="entry name" value="Galactokinase"/>
    <property type="match status" value="1"/>
</dbReference>
<dbReference type="InterPro" id="IPR036554">
    <property type="entry name" value="GHMP_kinase_C_sf"/>
</dbReference>
<evidence type="ECO:0000256" key="3">
    <source>
        <dbReference type="ARBA" id="ARBA00022679"/>
    </source>
</evidence>
<evidence type="ECO:0000259" key="14">
    <source>
        <dbReference type="Pfam" id="PF10509"/>
    </source>
</evidence>
<evidence type="ECO:0000256" key="6">
    <source>
        <dbReference type="ARBA" id="ARBA00022777"/>
    </source>
</evidence>
<dbReference type="SUPFAM" id="SSF55060">
    <property type="entry name" value="GHMP Kinase, C-terminal domain"/>
    <property type="match status" value="1"/>
</dbReference>
<dbReference type="RefSeq" id="WP_245808127.1">
    <property type="nucleotide sequence ID" value="NZ_FWWU01000004.1"/>
</dbReference>
<dbReference type="InterPro" id="IPR006203">
    <property type="entry name" value="GHMP_knse_ATP-bd_CS"/>
</dbReference>
<evidence type="ECO:0000256" key="2">
    <source>
        <dbReference type="ARBA" id="ARBA00022490"/>
    </source>
</evidence>
<comment type="similarity">
    <text evidence="1">Belongs to the GHMP kinase family. GalK subfamily.</text>
</comment>
<dbReference type="Gene3D" id="3.30.70.890">
    <property type="entry name" value="GHMP kinase, C-terminal domain"/>
    <property type="match status" value="1"/>
</dbReference>
<keyword evidence="7" id="KW-0067">ATP-binding</keyword>
<name>A0A1W1UGJ8_9DEIO</name>
<dbReference type="EC" id="2.7.1.6" evidence="11"/>
<dbReference type="PANTHER" id="PTHR10457">
    <property type="entry name" value="MEVALONATE KINASE/GALACTOKINASE"/>
    <property type="match status" value="1"/>
</dbReference>
<dbReference type="GO" id="GO:0004335">
    <property type="term" value="F:galactokinase activity"/>
    <property type="evidence" value="ECO:0007669"/>
    <property type="project" value="UniProtKB-UniRule"/>
</dbReference>
<dbReference type="Pfam" id="PF00288">
    <property type="entry name" value="GHMP_kinases_N"/>
    <property type="match status" value="1"/>
</dbReference>
<evidence type="ECO:0000259" key="13">
    <source>
        <dbReference type="Pfam" id="PF08544"/>
    </source>
</evidence>
<organism evidence="15 16">
    <name type="scientific">Deinococcus hopiensis KR-140</name>
    <dbReference type="NCBI Taxonomy" id="695939"/>
    <lineage>
        <taxon>Bacteria</taxon>
        <taxon>Thermotogati</taxon>
        <taxon>Deinococcota</taxon>
        <taxon>Deinococci</taxon>
        <taxon>Deinococcales</taxon>
        <taxon>Deinococcaceae</taxon>
        <taxon>Deinococcus</taxon>
    </lineage>
</organism>
<dbReference type="InterPro" id="IPR019539">
    <property type="entry name" value="GalKase_N"/>
</dbReference>
<dbReference type="Proteomes" id="UP000192582">
    <property type="component" value="Unassembled WGS sequence"/>
</dbReference>
<keyword evidence="9" id="KW-0299">Galactose metabolism</keyword>
<dbReference type="PANTHER" id="PTHR10457:SF7">
    <property type="entry name" value="GALACTOKINASE-RELATED"/>
    <property type="match status" value="1"/>
</dbReference>
<keyword evidence="16" id="KW-1185">Reference proteome</keyword>
<accession>A0A1W1UGJ8</accession>
<dbReference type="PROSITE" id="PS00106">
    <property type="entry name" value="GALACTOKINASE"/>
    <property type="match status" value="1"/>
</dbReference>
<keyword evidence="10" id="KW-0119">Carbohydrate metabolism</keyword>
<keyword evidence="3" id="KW-0808">Transferase</keyword>
<dbReference type="InterPro" id="IPR006204">
    <property type="entry name" value="GHMP_kinase_N_dom"/>
</dbReference>
<dbReference type="GO" id="GO:0046872">
    <property type="term" value="F:metal ion binding"/>
    <property type="evidence" value="ECO:0007669"/>
    <property type="project" value="UniProtKB-KW"/>
</dbReference>